<evidence type="ECO:0000256" key="4">
    <source>
        <dbReference type="PIRSR" id="PIRSR607724-1"/>
    </source>
</evidence>
<dbReference type="InterPro" id="IPR048362">
    <property type="entry name" value="PARG_helical"/>
</dbReference>
<evidence type="ECO:0000259" key="7">
    <source>
        <dbReference type="Pfam" id="PF05028"/>
    </source>
</evidence>
<evidence type="ECO:0000256" key="1">
    <source>
        <dbReference type="ARBA" id="ARBA00009545"/>
    </source>
</evidence>
<feature type="active site" evidence="4">
    <location>
        <position position="400"/>
    </location>
</feature>
<dbReference type="InterPro" id="IPR046372">
    <property type="entry name" value="PARG_cat_C"/>
</dbReference>
<feature type="domain" description="PARG catalytic Macro" evidence="7">
    <location>
        <begin position="349"/>
        <end position="557"/>
    </location>
</feature>
<feature type="compositionally biased region" description="Polar residues" evidence="6">
    <location>
        <begin position="13"/>
        <end position="25"/>
    </location>
</feature>
<name>A0A8T0DI31_9TREM</name>
<dbReference type="EMBL" id="JTDF01004857">
    <property type="protein sequence ID" value="KAF8566618.1"/>
    <property type="molecule type" value="Genomic_DNA"/>
</dbReference>
<organism evidence="9 10">
    <name type="scientific">Paragonimus westermani</name>
    <dbReference type="NCBI Taxonomy" id="34504"/>
    <lineage>
        <taxon>Eukaryota</taxon>
        <taxon>Metazoa</taxon>
        <taxon>Spiralia</taxon>
        <taxon>Lophotrochozoa</taxon>
        <taxon>Platyhelminthes</taxon>
        <taxon>Trematoda</taxon>
        <taxon>Digenea</taxon>
        <taxon>Plagiorchiida</taxon>
        <taxon>Troglotremata</taxon>
        <taxon>Troglotrematidae</taxon>
        <taxon>Paragonimus</taxon>
    </lineage>
</organism>
<gene>
    <name evidence="9" type="ORF">P879_04990</name>
</gene>
<dbReference type="GO" id="GO:0009225">
    <property type="term" value="P:nucleotide-sugar metabolic process"/>
    <property type="evidence" value="ECO:0007669"/>
    <property type="project" value="TreeGrafter"/>
</dbReference>
<feature type="active site" evidence="4">
    <location>
        <position position="401"/>
    </location>
</feature>
<feature type="active site" evidence="4">
    <location>
        <position position="382"/>
    </location>
</feature>
<dbReference type="Pfam" id="PF20811">
    <property type="entry name" value="PARG_cat_N"/>
    <property type="match status" value="1"/>
</dbReference>
<keyword evidence="10" id="KW-1185">Reference proteome</keyword>
<dbReference type="Proteomes" id="UP000699462">
    <property type="component" value="Unassembled WGS sequence"/>
</dbReference>
<dbReference type="GO" id="GO:0005737">
    <property type="term" value="C:cytoplasm"/>
    <property type="evidence" value="ECO:0007669"/>
    <property type="project" value="TreeGrafter"/>
</dbReference>
<feature type="binding site" evidence="5">
    <location>
        <position position="385"/>
    </location>
    <ligand>
        <name>substrate</name>
    </ligand>
</feature>
<evidence type="ECO:0000313" key="10">
    <source>
        <dbReference type="Proteomes" id="UP000699462"/>
    </source>
</evidence>
<dbReference type="GO" id="GO:0006282">
    <property type="term" value="P:regulation of DNA repair"/>
    <property type="evidence" value="ECO:0007669"/>
    <property type="project" value="InterPro"/>
</dbReference>
<evidence type="ECO:0000256" key="5">
    <source>
        <dbReference type="PIRSR" id="PIRSR607724-2"/>
    </source>
</evidence>
<feature type="region of interest" description="Disordered" evidence="6">
    <location>
        <begin position="1"/>
        <end position="25"/>
    </location>
</feature>
<evidence type="ECO:0000256" key="3">
    <source>
        <dbReference type="ARBA" id="ARBA00022801"/>
    </source>
</evidence>
<accession>A0A8T0DI31</accession>
<proteinExistence type="inferred from homology"/>
<comment type="caution">
    <text evidence="9">The sequence shown here is derived from an EMBL/GenBank/DDBJ whole genome shotgun (WGS) entry which is preliminary data.</text>
</comment>
<feature type="binding site" evidence="5">
    <location>
        <position position="399"/>
    </location>
    <ligand>
        <name>substrate</name>
    </ligand>
</feature>
<dbReference type="PANTHER" id="PTHR12837:SF15">
    <property type="entry name" value="POLY(ADP-RIBOSE) GLYCOHYDROLASE"/>
    <property type="match status" value="1"/>
</dbReference>
<dbReference type="GO" id="GO:0004649">
    <property type="term" value="F:poly(ADP-ribose) glycohydrolase activity"/>
    <property type="evidence" value="ECO:0007669"/>
    <property type="project" value="UniProtKB-EC"/>
</dbReference>
<reference evidence="9 10" key="1">
    <citation type="submission" date="2019-07" db="EMBL/GenBank/DDBJ databases">
        <title>Annotation for the trematode Paragonimus westermani.</title>
        <authorList>
            <person name="Choi Y.-J."/>
        </authorList>
    </citation>
    <scope>NUCLEOTIDE SEQUENCE [LARGE SCALE GENOMIC DNA]</scope>
    <source>
        <strain evidence="9">180907_Pwestermani</strain>
    </source>
</reference>
<feature type="compositionally biased region" description="Low complexity" evidence="6">
    <location>
        <begin position="51"/>
        <end position="65"/>
    </location>
</feature>
<dbReference type="PANTHER" id="PTHR12837">
    <property type="entry name" value="POLY ADP-RIBOSE GLYCOHYDROLASE"/>
    <property type="match status" value="1"/>
</dbReference>
<feature type="domain" description="PARG helical" evidence="8">
    <location>
        <begin position="219"/>
        <end position="341"/>
    </location>
</feature>
<dbReference type="InterPro" id="IPR007724">
    <property type="entry name" value="Poly_GlycHdrlase"/>
</dbReference>
<evidence type="ECO:0000259" key="8">
    <source>
        <dbReference type="Pfam" id="PF20811"/>
    </source>
</evidence>
<dbReference type="GO" id="GO:1990966">
    <property type="term" value="P:ATP generation from poly-ADP-D-ribose"/>
    <property type="evidence" value="ECO:0007669"/>
    <property type="project" value="TreeGrafter"/>
</dbReference>
<evidence type="ECO:0000256" key="6">
    <source>
        <dbReference type="SAM" id="MobiDB-lite"/>
    </source>
</evidence>
<feature type="binding site" evidence="5">
    <location>
        <position position="440"/>
    </location>
    <ligand>
        <name>substrate</name>
    </ligand>
</feature>
<sequence length="604" mass="68249">MTDSRKPTGSRALRQTSLEEGFSERNSPFSQVIHISVCTRKREKLSPQTTPDYSDSPPRVSVPSVDVNERDLSGSREVSTNAVFTAYPSNQLGESLDSLKNPINHLPPLRWNQRHKIFFDYSVVSSMPFIPFPERYIDKWSKYFVRLPCSPDSFYPVTENGKKSLIARWSLIEKCLRQRISTPSELQEAVLSYNSRFRTTWNFNVFHNLCADKLLPDGDEEHFFGQILPILCSLALNLPPIPLMRSGCAQSFTFSQLQIASLLANAFFCTFPRRNSLGRTSEFANFPAINFSSLLSVPHRHPSSDSSISVLSRKREKVRCLLHYFHRVTQTLPAGVVTYTRRHLGAQVPNWAESVCSFDQLRIHISSTGTIEEAGSDTLQVDFANRYLGGGVLNSGCVQEEIMFVLRPELLAACLFMERLDDDETVIVEGVEQYSTSHGYADNFRWAADYRESQAGNQRDEWGRWRTTVVAMDALYFDSSEAQYLPKSILRELNKAYCGFTDTLEPNRALPSVVATGNWGCGAFRGDTDLKALIQMMACVQAGKALAYYSFGDQDLCTRLYDIYTYLASNKITVGNLWNALATLDSTVHAHPTGLYEYIKQKLT</sequence>
<dbReference type="Pfam" id="PF05028">
    <property type="entry name" value="PARG_cat_C"/>
    <property type="match status" value="1"/>
</dbReference>
<dbReference type="EC" id="3.2.1.143" evidence="2"/>
<feature type="region of interest" description="Disordered" evidence="6">
    <location>
        <begin position="40"/>
        <end position="65"/>
    </location>
</feature>
<evidence type="ECO:0000256" key="2">
    <source>
        <dbReference type="ARBA" id="ARBA00012255"/>
    </source>
</evidence>
<dbReference type="OrthoDB" id="1937899at2759"/>
<dbReference type="AlphaFoldDB" id="A0A8T0DI31"/>
<comment type="similarity">
    <text evidence="1">Belongs to the poly(ADP-ribose) glycohydrolase family.</text>
</comment>
<protein>
    <recommendedName>
        <fullName evidence="2">poly(ADP-ribose) glycohydrolase</fullName>
        <ecNumber evidence="2">3.2.1.143</ecNumber>
    </recommendedName>
</protein>
<dbReference type="GO" id="GO:0005975">
    <property type="term" value="P:carbohydrate metabolic process"/>
    <property type="evidence" value="ECO:0007669"/>
    <property type="project" value="InterPro"/>
</dbReference>
<dbReference type="GO" id="GO:0005634">
    <property type="term" value="C:nucleus"/>
    <property type="evidence" value="ECO:0007669"/>
    <property type="project" value="TreeGrafter"/>
</dbReference>
<keyword evidence="3" id="KW-0378">Hydrolase</keyword>
<evidence type="ECO:0000313" key="9">
    <source>
        <dbReference type="EMBL" id="KAF8566618.1"/>
    </source>
</evidence>